<proteinExistence type="predicted"/>
<evidence type="ECO:0000256" key="1">
    <source>
        <dbReference type="SAM" id="MobiDB-lite"/>
    </source>
</evidence>
<evidence type="ECO:0000256" key="2">
    <source>
        <dbReference type="SAM" id="Phobius"/>
    </source>
</evidence>
<evidence type="ECO:0000313" key="3">
    <source>
        <dbReference type="EMBL" id="VAH98109.1"/>
    </source>
</evidence>
<dbReference type="Proteomes" id="UP000324705">
    <property type="component" value="Chromosome 4A"/>
</dbReference>
<organism evidence="3 4">
    <name type="scientific">Triticum turgidum subsp. durum</name>
    <name type="common">Durum wheat</name>
    <name type="synonym">Triticum durum</name>
    <dbReference type="NCBI Taxonomy" id="4567"/>
    <lineage>
        <taxon>Eukaryota</taxon>
        <taxon>Viridiplantae</taxon>
        <taxon>Streptophyta</taxon>
        <taxon>Embryophyta</taxon>
        <taxon>Tracheophyta</taxon>
        <taxon>Spermatophyta</taxon>
        <taxon>Magnoliopsida</taxon>
        <taxon>Liliopsida</taxon>
        <taxon>Poales</taxon>
        <taxon>Poaceae</taxon>
        <taxon>BOP clade</taxon>
        <taxon>Pooideae</taxon>
        <taxon>Triticodae</taxon>
        <taxon>Triticeae</taxon>
        <taxon>Triticinae</taxon>
        <taxon>Triticum</taxon>
    </lineage>
</organism>
<feature type="compositionally biased region" description="Basic residues" evidence="1">
    <location>
        <begin position="9"/>
        <end position="21"/>
    </location>
</feature>
<reference evidence="3 4" key="1">
    <citation type="submission" date="2017-09" db="EMBL/GenBank/DDBJ databases">
        <authorList>
            <consortium name="International Durum Wheat Genome Sequencing Consortium (IDWGSC)"/>
            <person name="Milanesi L."/>
        </authorList>
    </citation>
    <scope>NUCLEOTIDE SEQUENCE [LARGE SCALE GENOMIC DNA]</scope>
    <source>
        <strain evidence="4">cv. Svevo</strain>
    </source>
</reference>
<protein>
    <submittedName>
        <fullName evidence="3">Uncharacterized protein</fullName>
    </submittedName>
</protein>
<keyword evidence="2" id="KW-0812">Transmembrane</keyword>
<dbReference type="AlphaFoldDB" id="A0A9R0SMV1"/>
<name>A0A9R0SMV1_TRITD</name>
<dbReference type="EMBL" id="LT934117">
    <property type="protein sequence ID" value="VAH98109.1"/>
    <property type="molecule type" value="Genomic_DNA"/>
</dbReference>
<accession>A0A9R0SMV1</accession>
<sequence>MPPIYTTATRRRMTGRGGRRGKPSMAILVALLMASVALPLLMVPGTLSMPGSNDVDRGAALSLPRPCFSRSVFESCIPLAASPPMSTTLIYRVLLVLTGVCSPYYCVGGWRRAGRKGSRGWRLVLHGRARSRLAAGNVLLPCKFRTALKHPTHDVATLQVGHQPSMFRGETSIKFVWRNCAVQLLRAGHRAPLCPAHPTMCSTASRSADLVAELHRRKSK</sequence>
<keyword evidence="2" id="KW-0472">Membrane</keyword>
<gene>
    <name evidence="3" type="ORF">TRITD_4Av1G231860</name>
</gene>
<evidence type="ECO:0000313" key="4">
    <source>
        <dbReference type="Proteomes" id="UP000324705"/>
    </source>
</evidence>
<dbReference type="Gramene" id="TRITD4Av1G231860.1">
    <property type="protein sequence ID" value="TRITD4Av1G231860.1"/>
    <property type="gene ID" value="TRITD4Av1G231860"/>
</dbReference>
<keyword evidence="4" id="KW-1185">Reference proteome</keyword>
<feature type="region of interest" description="Disordered" evidence="1">
    <location>
        <begin position="1"/>
        <end position="21"/>
    </location>
</feature>
<feature type="transmembrane region" description="Helical" evidence="2">
    <location>
        <begin position="89"/>
        <end position="107"/>
    </location>
</feature>
<keyword evidence="2" id="KW-1133">Transmembrane helix</keyword>